<dbReference type="Gene3D" id="3.90.25.10">
    <property type="entry name" value="UDP-galactose 4-epimerase, domain 1"/>
    <property type="match status" value="1"/>
</dbReference>
<dbReference type="EMBL" id="BARV01013430">
    <property type="protein sequence ID" value="GAI22503.1"/>
    <property type="molecule type" value="Genomic_DNA"/>
</dbReference>
<evidence type="ECO:0008006" key="2">
    <source>
        <dbReference type="Google" id="ProtNLM"/>
    </source>
</evidence>
<feature type="non-terminal residue" evidence="1">
    <location>
        <position position="1"/>
    </location>
</feature>
<gene>
    <name evidence="1" type="ORF">S06H3_24254</name>
</gene>
<dbReference type="AlphaFoldDB" id="X1LTU8"/>
<proteinExistence type="predicted"/>
<comment type="caution">
    <text evidence="1">The sequence shown here is derived from an EMBL/GenBank/DDBJ whole genome shotgun (WGS) entry which is preliminary data.</text>
</comment>
<sequence length="148" mass="16605">EWIYGYREIDQLGGYDPYSSSKACAELVTAAYRNSFFNPKDYGKGHKVALSSTRAGNVLGGGDWGEDRIIPDCVRTLSKNKTINIRNPQSTRPWQYVLEPLSGYLLLGSLMYQDGKRYSSAWNFGPNDENIITVDELVKLVIKNWGSG</sequence>
<name>X1LTU8_9ZZZZ</name>
<feature type="non-terminal residue" evidence="1">
    <location>
        <position position="148"/>
    </location>
</feature>
<evidence type="ECO:0000313" key="1">
    <source>
        <dbReference type="EMBL" id="GAI22503.1"/>
    </source>
</evidence>
<dbReference type="InterPro" id="IPR036291">
    <property type="entry name" value="NAD(P)-bd_dom_sf"/>
</dbReference>
<protein>
    <recommendedName>
        <fullName evidence="2">NAD(P)-binding domain-containing protein</fullName>
    </recommendedName>
</protein>
<reference evidence="1" key="1">
    <citation type="journal article" date="2014" name="Front. Microbiol.">
        <title>High frequency of phylogenetically diverse reductive dehalogenase-homologous genes in deep subseafloor sedimentary metagenomes.</title>
        <authorList>
            <person name="Kawai M."/>
            <person name="Futagami T."/>
            <person name="Toyoda A."/>
            <person name="Takaki Y."/>
            <person name="Nishi S."/>
            <person name="Hori S."/>
            <person name="Arai W."/>
            <person name="Tsubouchi T."/>
            <person name="Morono Y."/>
            <person name="Uchiyama I."/>
            <person name="Ito T."/>
            <person name="Fujiyama A."/>
            <person name="Inagaki F."/>
            <person name="Takami H."/>
        </authorList>
    </citation>
    <scope>NUCLEOTIDE SEQUENCE</scope>
    <source>
        <strain evidence="1">Expedition CK06-06</strain>
    </source>
</reference>
<organism evidence="1">
    <name type="scientific">marine sediment metagenome</name>
    <dbReference type="NCBI Taxonomy" id="412755"/>
    <lineage>
        <taxon>unclassified sequences</taxon>
        <taxon>metagenomes</taxon>
        <taxon>ecological metagenomes</taxon>
    </lineage>
</organism>
<accession>X1LTU8</accession>
<dbReference type="SUPFAM" id="SSF51735">
    <property type="entry name" value="NAD(P)-binding Rossmann-fold domains"/>
    <property type="match status" value="1"/>
</dbReference>